<dbReference type="Pfam" id="PF03481">
    <property type="entry name" value="Sua5_C"/>
    <property type="match status" value="1"/>
</dbReference>
<gene>
    <name evidence="16" type="ORF">SAMN05878391_1718</name>
</gene>
<evidence type="ECO:0000256" key="3">
    <source>
        <dbReference type="ARBA" id="ARBA00012584"/>
    </source>
</evidence>
<name>A0A285UR52_9STAP</name>
<feature type="binding site" evidence="14">
    <location>
        <position position="161"/>
    </location>
    <ligand>
        <name>ATP</name>
        <dbReference type="ChEBI" id="CHEBI:30616"/>
    </ligand>
</feature>
<comment type="subcellular location">
    <subcellularLocation>
        <location evidence="1 13">Cytoplasm</location>
    </subcellularLocation>
</comment>
<evidence type="ECO:0000259" key="15">
    <source>
        <dbReference type="PROSITE" id="PS51163"/>
    </source>
</evidence>
<evidence type="ECO:0000313" key="16">
    <source>
        <dbReference type="EMBL" id="SOC42721.1"/>
    </source>
</evidence>
<evidence type="ECO:0000256" key="9">
    <source>
        <dbReference type="ARBA" id="ARBA00022741"/>
    </source>
</evidence>
<feature type="binding site" evidence="14">
    <location>
        <position position="67"/>
    </location>
    <ligand>
        <name>ATP</name>
        <dbReference type="ChEBI" id="CHEBI:30616"/>
    </ligand>
</feature>
<feature type="binding site" evidence="14">
    <location>
        <position position="76"/>
    </location>
    <ligand>
        <name>L-threonine</name>
        <dbReference type="ChEBI" id="CHEBI:57926"/>
    </ligand>
</feature>
<feature type="binding site" evidence="14">
    <location>
        <position position="191"/>
    </location>
    <ligand>
        <name>L-threonine</name>
        <dbReference type="ChEBI" id="CHEBI:57926"/>
    </ligand>
</feature>
<comment type="catalytic activity">
    <reaction evidence="12 13">
        <text>L-threonine + hydrogencarbonate + ATP = L-threonylcarbamoyladenylate + diphosphate + H2O</text>
        <dbReference type="Rhea" id="RHEA:36407"/>
        <dbReference type="ChEBI" id="CHEBI:15377"/>
        <dbReference type="ChEBI" id="CHEBI:17544"/>
        <dbReference type="ChEBI" id="CHEBI:30616"/>
        <dbReference type="ChEBI" id="CHEBI:33019"/>
        <dbReference type="ChEBI" id="CHEBI:57926"/>
        <dbReference type="ChEBI" id="CHEBI:73682"/>
        <dbReference type="EC" id="2.7.7.87"/>
    </reaction>
</comment>
<organism evidence="16 17">
    <name type="scientific">Salinicoccus kekensis</name>
    <dbReference type="NCBI Taxonomy" id="714307"/>
    <lineage>
        <taxon>Bacteria</taxon>
        <taxon>Bacillati</taxon>
        <taxon>Bacillota</taxon>
        <taxon>Bacilli</taxon>
        <taxon>Bacillales</taxon>
        <taxon>Staphylococcaceae</taxon>
        <taxon>Salinicoccus</taxon>
    </lineage>
</organism>
<protein>
    <recommendedName>
        <fullName evidence="4 13">Threonylcarbamoyl-AMP synthase</fullName>
        <shortName evidence="13">TC-AMP synthase</shortName>
        <ecNumber evidence="3 13">2.7.7.87</ecNumber>
    </recommendedName>
    <alternativeName>
        <fullName evidence="11 13">L-threonylcarbamoyladenylate synthase</fullName>
    </alternativeName>
</protein>
<dbReference type="Gene3D" id="3.40.50.11030">
    <property type="entry name" value="Threonylcarbamoyl-AMP synthase, C-terminal domain"/>
    <property type="match status" value="1"/>
</dbReference>
<evidence type="ECO:0000256" key="13">
    <source>
        <dbReference type="PIRNR" id="PIRNR004930"/>
    </source>
</evidence>
<dbReference type="EC" id="2.7.7.87" evidence="3 13"/>
<dbReference type="GO" id="GO:0000049">
    <property type="term" value="F:tRNA binding"/>
    <property type="evidence" value="ECO:0007669"/>
    <property type="project" value="TreeGrafter"/>
</dbReference>
<sequence length="352" mass="39414">MRWLKTKVWHISAEELDSPETAEKLEEIKTALTYGEIIGLPTETVYGLAGDARNPEAIQKIFQAKGRPQDNPLIVHIHSIDQLEEFAEIPDERVLKLMRTFWPGPISFILPLKGDHIAAKTVADLRSVAVRMPSHPVGLKILEYTGIPLAAPSANISGKPSPTDYRHVVDDLKGKMYGVVNSTPADYGIESTVLDCTTFPYQIARPGEIKKSDLERVLDNEIKVHEGDAARPISPGMKYKHYAPKQPLILIEGIVMAQTLAAEKEDRKIGVIAPESFREVVPEEVEFISLCQKEDDYREAAKNLYGALRKMDKSDVDMIYIYRFRETPFSAALLNRIYKATGDVMIKGDQAN</sequence>
<dbReference type="Proteomes" id="UP000219412">
    <property type="component" value="Unassembled WGS sequence"/>
</dbReference>
<dbReference type="InterPro" id="IPR010923">
    <property type="entry name" value="T(6)A37_SUA5"/>
</dbReference>
<dbReference type="InterPro" id="IPR006070">
    <property type="entry name" value="Sua5-like_dom"/>
</dbReference>
<evidence type="ECO:0000256" key="8">
    <source>
        <dbReference type="ARBA" id="ARBA00022695"/>
    </source>
</evidence>
<dbReference type="OrthoDB" id="9814580at2"/>
<keyword evidence="6 13" id="KW-0808">Transferase</keyword>
<dbReference type="Gene3D" id="3.90.870.10">
    <property type="entry name" value="DHBP synthase"/>
    <property type="match status" value="1"/>
</dbReference>
<evidence type="ECO:0000256" key="1">
    <source>
        <dbReference type="ARBA" id="ARBA00004496"/>
    </source>
</evidence>
<dbReference type="PANTHER" id="PTHR17490">
    <property type="entry name" value="SUA5"/>
    <property type="match status" value="1"/>
</dbReference>
<evidence type="ECO:0000256" key="10">
    <source>
        <dbReference type="ARBA" id="ARBA00022840"/>
    </source>
</evidence>
<keyword evidence="8 13" id="KW-0548">Nucleotidyltransferase</keyword>
<feature type="domain" description="YrdC-like" evidence="15">
    <location>
        <begin position="22"/>
        <end position="209"/>
    </location>
</feature>
<dbReference type="InterPro" id="IPR017945">
    <property type="entry name" value="DHBP_synth_RibB-like_a/b_dom"/>
</dbReference>
<keyword evidence="9 13" id="KW-0547">Nucleotide-binding</keyword>
<evidence type="ECO:0000256" key="2">
    <source>
        <dbReference type="ARBA" id="ARBA00007663"/>
    </source>
</evidence>
<evidence type="ECO:0000256" key="5">
    <source>
        <dbReference type="ARBA" id="ARBA00022490"/>
    </source>
</evidence>
<dbReference type="GO" id="GO:0005524">
    <property type="term" value="F:ATP binding"/>
    <property type="evidence" value="ECO:0007669"/>
    <property type="project" value="UniProtKB-UniRule"/>
</dbReference>
<dbReference type="FunFam" id="3.90.870.10:FF:000009">
    <property type="entry name" value="Threonylcarbamoyl-AMP synthase, putative"/>
    <property type="match status" value="1"/>
</dbReference>
<dbReference type="PANTHER" id="PTHR17490:SF16">
    <property type="entry name" value="THREONYLCARBAMOYL-AMP SYNTHASE"/>
    <property type="match status" value="1"/>
</dbReference>
<feature type="binding site" evidence="14">
    <location>
        <position position="242"/>
    </location>
    <ligand>
        <name>ATP</name>
        <dbReference type="ChEBI" id="CHEBI:30616"/>
    </ligand>
</feature>
<comment type="function">
    <text evidence="13">Required for the formation of a threonylcarbamoyl group on adenosine at position 37 (t(6)A37) in tRNAs that read codons beginning with adenine.</text>
</comment>
<feature type="binding site" evidence="14">
    <location>
        <position position="44"/>
    </location>
    <ligand>
        <name>L-threonine</name>
        <dbReference type="ChEBI" id="CHEBI:57926"/>
    </ligand>
</feature>
<dbReference type="InterPro" id="IPR038385">
    <property type="entry name" value="Sua5/YwlC_C"/>
</dbReference>
<evidence type="ECO:0000256" key="6">
    <source>
        <dbReference type="ARBA" id="ARBA00022679"/>
    </source>
</evidence>
<dbReference type="NCBIfam" id="TIGR00057">
    <property type="entry name" value="L-threonylcarbamoyladenylate synthase"/>
    <property type="match status" value="1"/>
</dbReference>
<evidence type="ECO:0000256" key="12">
    <source>
        <dbReference type="ARBA" id="ARBA00048366"/>
    </source>
</evidence>
<feature type="binding site" evidence="14">
    <location>
        <position position="205"/>
    </location>
    <ligand>
        <name>ATP</name>
        <dbReference type="ChEBI" id="CHEBI:30616"/>
    </ligand>
</feature>
<dbReference type="PIRSF" id="PIRSF004930">
    <property type="entry name" value="Tln_factor_SUA5"/>
    <property type="match status" value="1"/>
</dbReference>
<dbReference type="AlphaFoldDB" id="A0A285UR52"/>
<dbReference type="SUPFAM" id="SSF55821">
    <property type="entry name" value="YrdC/RibB"/>
    <property type="match status" value="1"/>
</dbReference>
<keyword evidence="5 13" id="KW-0963">Cytoplasm</keyword>
<evidence type="ECO:0000256" key="11">
    <source>
        <dbReference type="ARBA" id="ARBA00029774"/>
    </source>
</evidence>
<dbReference type="EMBL" id="OBQF01000004">
    <property type="protein sequence ID" value="SOC42721.1"/>
    <property type="molecule type" value="Genomic_DNA"/>
</dbReference>
<feature type="binding site" evidence="14">
    <location>
        <position position="71"/>
    </location>
    <ligand>
        <name>ATP</name>
        <dbReference type="ChEBI" id="CHEBI:30616"/>
    </ligand>
</feature>
<dbReference type="Pfam" id="PF01300">
    <property type="entry name" value="Sua5_yciO_yrdC"/>
    <property type="match status" value="1"/>
</dbReference>
<accession>A0A285UR52</accession>
<feature type="binding site" evidence="14">
    <location>
        <position position="151"/>
    </location>
    <ligand>
        <name>L-threonine</name>
        <dbReference type="ChEBI" id="CHEBI:57926"/>
    </ligand>
</feature>
<keyword evidence="10 13" id="KW-0067">ATP-binding</keyword>
<dbReference type="PROSITE" id="PS51163">
    <property type="entry name" value="YRDC"/>
    <property type="match status" value="1"/>
</dbReference>
<evidence type="ECO:0000313" key="17">
    <source>
        <dbReference type="Proteomes" id="UP000219412"/>
    </source>
</evidence>
<keyword evidence="17" id="KW-1185">Reference proteome</keyword>
<evidence type="ECO:0000256" key="7">
    <source>
        <dbReference type="ARBA" id="ARBA00022694"/>
    </source>
</evidence>
<proteinExistence type="inferred from homology"/>
<comment type="similarity">
    <text evidence="2 13">Belongs to the SUA5 family.</text>
</comment>
<dbReference type="InterPro" id="IPR005145">
    <property type="entry name" value="Sua5_C"/>
</dbReference>
<dbReference type="GO" id="GO:0061710">
    <property type="term" value="F:L-threonylcarbamoyladenylate synthase"/>
    <property type="evidence" value="ECO:0007669"/>
    <property type="project" value="UniProtKB-EC"/>
</dbReference>
<dbReference type="GO" id="GO:0005737">
    <property type="term" value="C:cytoplasm"/>
    <property type="evidence" value="ECO:0007669"/>
    <property type="project" value="UniProtKB-SubCell"/>
</dbReference>
<dbReference type="InterPro" id="IPR050156">
    <property type="entry name" value="TC-AMP_synthase_SUA5"/>
</dbReference>
<feature type="binding site" evidence="14">
    <location>
        <position position="131"/>
    </location>
    <ligand>
        <name>L-threonine</name>
        <dbReference type="ChEBI" id="CHEBI:57926"/>
    </ligand>
</feature>
<evidence type="ECO:0000256" key="4">
    <source>
        <dbReference type="ARBA" id="ARBA00015492"/>
    </source>
</evidence>
<reference evidence="17" key="1">
    <citation type="submission" date="2017-08" db="EMBL/GenBank/DDBJ databases">
        <authorList>
            <person name="Varghese N."/>
            <person name="Submissions S."/>
        </authorList>
    </citation>
    <scope>NUCLEOTIDE SEQUENCE [LARGE SCALE GENOMIC DNA]</scope>
    <source>
        <strain evidence="17">DSM 23173</strain>
    </source>
</reference>
<dbReference type="GO" id="GO:0003725">
    <property type="term" value="F:double-stranded RNA binding"/>
    <property type="evidence" value="ECO:0007669"/>
    <property type="project" value="UniProtKB-UniRule"/>
</dbReference>
<feature type="binding site" evidence="14">
    <location>
        <position position="153"/>
    </location>
    <ligand>
        <name>ATP</name>
        <dbReference type="ChEBI" id="CHEBI:30616"/>
    </ligand>
</feature>
<keyword evidence="7 13" id="KW-0819">tRNA processing</keyword>
<evidence type="ECO:0000256" key="14">
    <source>
        <dbReference type="PIRSR" id="PIRSR004930-1"/>
    </source>
</evidence>
<dbReference type="GO" id="GO:0006450">
    <property type="term" value="P:regulation of translational fidelity"/>
    <property type="evidence" value="ECO:0007669"/>
    <property type="project" value="TreeGrafter"/>
</dbReference>
<dbReference type="GO" id="GO:0008033">
    <property type="term" value="P:tRNA processing"/>
    <property type="evidence" value="ECO:0007669"/>
    <property type="project" value="UniProtKB-KW"/>
</dbReference>